<dbReference type="Pfam" id="PF17963">
    <property type="entry name" value="Big_9"/>
    <property type="match status" value="6"/>
</dbReference>
<dbReference type="PANTHER" id="PTHR13817:SF73">
    <property type="entry name" value="FIBRONECTIN TYPE-III DOMAIN-CONTAINING PROTEIN"/>
    <property type="match status" value="1"/>
</dbReference>
<dbReference type="InterPro" id="IPR003961">
    <property type="entry name" value="FN3_dom"/>
</dbReference>
<evidence type="ECO:0000256" key="3">
    <source>
        <dbReference type="ARBA" id="ARBA00023326"/>
    </source>
</evidence>
<dbReference type="CDD" id="cd00063">
    <property type="entry name" value="FN3"/>
    <property type="match status" value="3"/>
</dbReference>
<dbReference type="InterPro" id="IPR013783">
    <property type="entry name" value="Ig-like_fold"/>
</dbReference>
<keyword evidence="1" id="KW-0677">Repeat</keyword>
<reference evidence="6" key="1">
    <citation type="submission" date="2022-08" db="EMBL/GenBank/DDBJ databases">
        <title>Draft genome sequence of Microbacterium arabinogalactanolyticum JCM 9171.</title>
        <authorList>
            <person name="Fujita K."/>
            <person name="Ishiwata A."/>
            <person name="Fushinobu S."/>
        </authorList>
    </citation>
    <scope>NUCLEOTIDE SEQUENCE</scope>
    <source>
        <strain evidence="6">JCM 9171</strain>
    </source>
</reference>
<keyword evidence="2" id="KW-0378">Hydrolase</keyword>
<keyword evidence="7" id="KW-1185">Reference proteome</keyword>
<gene>
    <name evidence="6" type="ORF">MIAR_00990</name>
</gene>
<feature type="domain" description="Fibronectin type-III" evidence="5">
    <location>
        <begin position="1567"/>
        <end position="1658"/>
    </location>
</feature>
<dbReference type="Gene3D" id="2.60.40.3440">
    <property type="match status" value="1"/>
</dbReference>
<keyword evidence="2" id="KW-0326">Glycosidase</keyword>
<dbReference type="PROSITE" id="PS50853">
    <property type="entry name" value="FN3"/>
    <property type="match status" value="3"/>
</dbReference>
<feature type="region of interest" description="Disordered" evidence="4">
    <location>
        <begin position="1545"/>
        <end position="1574"/>
    </location>
</feature>
<dbReference type="InterPro" id="IPR050964">
    <property type="entry name" value="Striated_Muscle_Regulatory"/>
</dbReference>
<feature type="compositionally biased region" description="Acidic residues" evidence="4">
    <location>
        <begin position="377"/>
        <end position="390"/>
    </location>
</feature>
<feature type="domain" description="Fibronectin type-III" evidence="5">
    <location>
        <begin position="1665"/>
        <end position="1760"/>
    </location>
</feature>
<keyword evidence="3" id="KW-0624">Polysaccharide degradation</keyword>
<accession>A0ABQ5NCL4</accession>
<feature type="region of interest" description="Disordered" evidence="4">
    <location>
        <begin position="369"/>
        <end position="429"/>
    </location>
</feature>
<evidence type="ECO:0000313" key="6">
    <source>
        <dbReference type="EMBL" id="GLC83511.1"/>
    </source>
</evidence>
<sequence>MRVLSWVRARPKTLAATAGVLAGTVVLTGMALAYDGQPTTKVDLNDAGVWLTKTSSLLVGHFNHESTVLDGGLRTSGENYDILQAGATVLVADQGNSTLTAIDPANVALTDSAAIPSDAKVALGSRTAAVLDRKSGDLWVVGASSVSGFDVKGTKPLAELGKDADVAVAQDGTVFGLSVERGEIVTIPVDRQGDPLDASTASVGKIGASPRPSITAVGSTPVVLDAAEGVLSTPGGIRVDLADLGAGSLKDAVLQQASAPADAVALATAQTLVEIPLDGAKPVVRKAGGTGIPAAPVFLQGCTYGAWGGSGRFLRDCAGDADDVAADIPGAEQSTHLTFRVNRDVIVLNDVVGGEAWLADDSLQKVDDWSILTPPEGDAEDEEKTTEETVETSLPERKPENTPPVAEDDPDLGARPGGTTLLPVLDNDNDPDGDVLVATLDDSQPQVGEVQPILNGAALQILVPDDAKGSATFRYKVDDGRPSGTDTANATVTVYPWDVNTAPKPKRKAKLSVESGGTLSYGVLADWVDPEGDDLYLLNVTAAPGDEVDFTTDGQMTYRAVGSLQGRKEIEVVVADALGETATGKITLDVKPAGTTVPVTNADHVVTRVGETATVSPTANDTSTGRDELRLTRVEPLDGVQIVPDYPKKQFGFKASAPGVYYVQYLVSAGQADAKGIVRVDVLDEKASELPPVAVRDVALLPKGKEALVDVLANDSDPAGGVLVVQSVTVPPHSGIDVSVLNHSTLRIGDQGALDQPVKIRYTISNGSKSAQGDVTVIPIPAPTKLAAPVTHDDEAVVRVGDVVTIPVLDNDVHPNGDVLHVAPDLIEPLVDPKDGEAFVSQDSVRFRAGSEPRTVYLTYEAVDSMNQKAGGHVTIQILPVDEEANAAPRPRDLTARALSGGSIRIPIALDGIDADGDSVELLGQDVAPVKGRITETGSNFLEYQAFADATGVDTFTYRVRDRLGAEGTATVRVGIAPPESTNQSPYAVKDAVIVRPGRSVAVPALANDSDPDGDEIRLVKDGIEVPADTGITAKASGDRVVVKVPEHELEASLQYTIRDARGAEATAPILVKVDKNVPLMTPIARDDRVRVEDLKDSLTTDVDILGNDEDPDGTVEGLKVAVEDGGRLLGDRKVRVTVTDKRQLVRYTVTDQDGLTASAFIFVPSISELRPVLRSTKPVEVKSGETKELKLSEYVMVAGGGAVRLTEASKISAGHGNGDSLIKDETTLVYTSKKGYFGDDAVSFEVTDGKTVEDPAGRKSTLSIPITVLPPENQPPVFVNGQVDVAAGEKATPLDLAALTTDPDKADADRIQYRITGDPGEGVSARLDGKRLLVEAGTSTPKGTTTSVKLSITDGTTEPVEGTVAVRVIASTRSLPVASPDTVDEADQGKSYRIPVLANDINPFADEGTPLKVLSATVESGDGGANVVGDQVEVTPGKKFVGVMVVRYRVQDATKDPDREVDGRITMTVQGVPDAPGVPRVTTVEDRTVVLNWSAPSNNGAEIDHYTVTSVGGRPYTKTCESTTCTLDGLTNNVEYTFKVTAHNRVGDGPESPVSEPARPDVRPERPLPPTLVFGDQSLKVSWTTPQSNGSPVDSYTLQISPAPLRGASEKTGVTGNSIVWDGLENGTSYQVRVRAHNQAPDPSDFSVYSQPEIPAGKPGTVAAPTVSSAPSVGSEAQMTVRWGDADPNGDAVKNYDLLIYRGGSLFQTLAVGTATSKTVSVPTNSSDYTYAVKATNKAGTGALSPQSTPQRAFGTPGAPTNVVAKEGDRQITVTFTKPDFNGAKDSEIRYQYSLNGGTWTNWNGTSAIAAANGTPYTVKVRAYSVVGGQQSQAGKESAPSNQVTPYGAPHAPVGSATNLGTSIRLAWNASGSDNGRPVTTYISIDGGGWQQVATTGSRDVGNGYSQTHSIRVRAVANPGGEALSPVYSATTNPPPQPSAQTVRGSLAVDHGWLNGYSCAADTCYYVAADTANFPAGNYRVTCYANGSAFSSSYSTQYVPANGRVQATCWTGGNSGGDYNIQLYIEGWGLAAPTNWQ</sequence>
<evidence type="ECO:0000259" key="5">
    <source>
        <dbReference type="PROSITE" id="PS50853"/>
    </source>
</evidence>
<name>A0ABQ5NCL4_9MICO</name>
<proteinExistence type="predicted"/>
<dbReference type="RefSeq" id="WP_285629901.1">
    <property type="nucleotide sequence ID" value="NZ_BAAAUK010000001.1"/>
</dbReference>
<feature type="domain" description="Fibronectin type-III" evidence="5">
    <location>
        <begin position="1476"/>
        <end position="1566"/>
    </location>
</feature>
<dbReference type="Proteomes" id="UP001165068">
    <property type="component" value="Unassembled WGS sequence"/>
</dbReference>
<dbReference type="SUPFAM" id="SSF49265">
    <property type="entry name" value="Fibronectin type III"/>
    <property type="match status" value="3"/>
</dbReference>
<keyword evidence="3" id="KW-0119">Carbohydrate metabolism</keyword>
<evidence type="ECO:0000256" key="1">
    <source>
        <dbReference type="ARBA" id="ARBA00022737"/>
    </source>
</evidence>
<organism evidence="6 7">
    <name type="scientific">Microbacterium arabinogalactanolyticum</name>
    <dbReference type="NCBI Taxonomy" id="69365"/>
    <lineage>
        <taxon>Bacteria</taxon>
        <taxon>Bacillati</taxon>
        <taxon>Actinomycetota</taxon>
        <taxon>Actinomycetes</taxon>
        <taxon>Micrococcales</taxon>
        <taxon>Microbacteriaceae</taxon>
        <taxon>Microbacterium</taxon>
    </lineage>
</organism>
<dbReference type="Gene3D" id="2.60.40.10">
    <property type="entry name" value="Immunoglobulins"/>
    <property type="match status" value="3"/>
</dbReference>
<dbReference type="Pfam" id="PF00041">
    <property type="entry name" value="fn3"/>
    <property type="match status" value="2"/>
</dbReference>
<dbReference type="InterPro" id="IPR036116">
    <property type="entry name" value="FN3_sf"/>
</dbReference>
<comment type="caution">
    <text evidence="6">The sequence shown here is derived from an EMBL/GenBank/DDBJ whole genome shotgun (WGS) entry which is preliminary data.</text>
</comment>
<protein>
    <submittedName>
        <fullName evidence="6">Fibronectin type III</fullName>
    </submittedName>
</protein>
<evidence type="ECO:0000256" key="4">
    <source>
        <dbReference type="SAM" id="MobiDB-lite"/>
    </source>
</evidence>
<dbReference type="EMBL" id="BRZC01000001">
    <property type="protein sequence ID" value="GLC83511.1"/>
    <property type="molecule type" value="Genomic_DNA"/>
</dbReference>
<evidence type="ECO:0000256" key="2">
    <source>
        <dbReference type="ARBA" id="ARBA00023295"/>
    </source>
</evidence>
<feature type="region of interest" description="Disordered" evidence="4">
    <location>
        <begin position="1741"/>
        <end position="1760"/>
    </location>
</feature>
<dbReference type="SMART" id="SM00060">
    <property type="entry name" value="FN3"/>
    <property type="match status" value="5"/>
</dbReference>
<dbReference type="PANTHER" id="PTHR13817">
    <property type="entry name" value="TITIN"/>
    <property type="match status" value="1"/>
</dbReference>
<evidence type="ECO:0000313" key="7">
    <source>
        <dbReference type="Proteomes" id="UP001165068"/>
    </source>
</evidence>